<feature type="region of interest" description="Disordered" evidence="1">
    <location>
        <begin position="1"/>
        <end position="86"/>
    </location>
</feature>
<feature type="non-terminal residue" evidence="2">
    <location>
        <position position="1"/>
    </location>
</feature>
<dbReference type="EMBL" id="KQ244543">
    <property type="protein sequence ID" value="KNC74299.1"/>
    <property type="molecule type" value="Genomic_DNA"/>
</dbReference>
<protein>
    <submittedName>
        <fullName evidence="2">Uncharacterized protein</fullName>
    </submittedName>
</protein>
<evidence type="ECO:0000313" key="3">
    <source>
        <dbReference type="Proteomes" id="UP000054560"/>
    </source>
</evidence>
<feature type="compositionally biased region" description="Polar residues" evidence="1">
    <location>
        <begin position="62"/>
        <end position="73"/>
    </location>
</feature>
<sequence length="86" mass="8508">PAASTVTFGGPSKSALSGGPSSESASQSTFPPAAKPGSPFAFGSSTSDTAPNSKVPIAFGSQAPSTNAFSSSGGYVYRPKFSSRTR</sequence>
<reference evidence="2 3" key="1">
    <citation type="submission" date="2011-02" db="EMBL/GenBank/DDBJ databases">
        <title>The Genome Sequence of Sphaeroforma arctica JP610.</title>
        <authorList>
            <consortium name="The Broad Institute Genome Sequencing Platform"/>
            <person name="Russ C."/>
            <person name="Cuomo C."/>
            <person name="Young S.K."/>
            <person name="Zeng Q."/>
            <person name="Gargeya S."/>
            <person name="Alvarado L."/>
            <person name="Berlin A."/>
            <person name="Chapman S.B."/>
            <person name="Chen Z."/>
            <person name="Freedman E."/>
            <person name="Gellesch M."/>
            <person name="Goldberg J."/>
            <person name="Griggs A."/>
            <person name="Gujja S."/>
            <person name="Heilman E."/>
            <person name="Heiman D."/>
            <person name="Howarth C."/>
            <person name="Mehta T."/>
            <person name="Neiman D."/>
            <person name="Pearson M."/>
            <person name="Roberts A."/>
            <person name="Saif S."/>
            <person name="Shea T."/>
            <person name="Shenoy N."/>
            <person name="Sisk P."/>
            <person name="Stolte C."/>
            <person name="Sykes S."/>
            <person name="White J."/>
            <person name="Yandava C."/>
            <person name="Burger G."/>
            <person name="Gray M.W."/>
            <person name="Holland P.W.H."/>
            <person name="King N."/>
            <person name="Lang F.B.F."/>
            <person name="Roger A.J."/>
            <person name="Ruiz-Trillo I."/>
            <person name="Haas B."/>
            <person name="Nusbaum C."/>
            <person name="Birren B."/>
        </authorList>
    </citation>
    <scope>NUCLEOTIDE SEQUENCE [LARGE SCALE GENOMIC DNA]</scope>
    <source>
        <strain evidence="2 3">JP610</strain>
    </source>
</reference>
<dbReference type="AlphaFoldDB" id="A0A0L0FC45"/>
<feature type="compositionally biased region" description="Low complexity" evidence="1">
    <location>
        <begin position="9"/>
        <end position="28"/>
    </location>
</feature>
<evidence type="ECO:0000313" key="2">
    <source>
        <dbReference type="EMBL" id="KNC74299.1"/>
    </source>
</evidence>
<accession>A0A0L0FC45</accession>
<proteinExistence type="predicted"/>
<dbReference type="Proteomes" id="UP000054560">
    <property type="component" value="Unassembled WGS sequence"/>
</dbReference>
<evidence type="ECO:0000256" key="1">
    <source>
        <dbReference type="SAM" id="MobiDB-lite"/>
    </source>
</evidence>
<feature type="compositionally biased region" description="Polar residues" evidence="1">
    <location>
        <begin position="43"/>
        <end position="52"/>
    </location>
</feature>
<organism evidence="2 3">
    <name type="scientific">Sphaeroforma arctica JP610</name>
    <dbReference type="NCBI Taxonomy" id="667725"/>
    <lineage>
        <taxon>Eukaryota</taxon>
        <taxon>Ichthyosporea</taxon>
        <taxon>Ichthyophonida</taxon>
        <taxon>Sphaeroforma</taxon>
    </lineage>
</organism>
<gene>
    <name evidence="2" type="ORF">SARC_13150</name>
</gene>
<keyword evidence="3" id="KW-1185">Reference proteome</keyword>
<name>A0A0L0FC45_9EUKA</name>
<dbReference type="GeneID" id="25913654"/>
<dbReference type="RefSeq" id="XP_014148201.1">
    <property type="nucleotide sequence ID" value="XM_014292726.1"/>
</dbReference>